<dbReference type="EMBL" id="NGJX01000001">
    <property type="protein sequence ID" value="RSU05575.1"/>
    <property type="molecule type" value="Genomic_DNA"/>
</dbReference>
<protein>
    <recommendedName>
        <fullName evidence="3">DUF924 domain-containing protein</fullName>
    </recommendedName>
</protein>
<dbReference type="OrthoDB" id="7593450at2"/>
<sequence>MTPETILNFWFKELSPEDHFKKSDELDKRITAEFKEIHHKIALGETYMWRSSIQGRLAEIIVLDQFSRNMFRDTKEAFAYDNLALILAQEALLQEDFNQLSIEEKAFIYMPFMHSESVAIHEKAVELFSEPGLENNLDFEHRHFDIIKKFGRYPHRNETLGRVSTPEEIQFLKEPNSSF</sequence>
<evidence type="ECO:0000313" key="2">
    <source>
        <dbReference type="Proteomes" id="UP000288197"/>
    </source>
</evidence>
<evidence type="ECO:0000313" key="1">
    <source>
        <dbReference type="EMBL" id="RSU05575.1"/>
    </source>
</evidence>
<evidence type="ECO:0008006" key="3">
    <source>
        <dbReference type="Google" id="ProtNLM"/>
    </source>
</evidence>
<dbReference type="AlphaFoldDB" id="A0A369B637"/>
<dbReference type="Gene3D" id="1.25.40.10">
    <property type="entry name" value="Tetratricopeptide repeat domain"/>
    <property type="match status" value="1"/>
</dbReference>
<dbReference type="Gene3D" id="1.20.58.320">
    <property type="entry name" value="TPR-like"/>
    <property type="match status" value="1"/>
</dbReference>
<accession>A0A369B637</accession>
<reference evidence="1 2" key="1">
    <citation type="submission" date="2017-05" db="EMBL/GenBank/DDBJ databases">
        <title>Vagococcus spp. assemblies.</title>
        <authorList>
            <person name="Gulvik C.A."/>
        </authorList>
    </citation>
    <scope>NUCLEOTIDE SEQUENCE [LARGE SCALE GENOMIC DNA]</scope>
    <source>
        <strain evidence="1 2">NCFB 2497</strain>
    </source>
</reference>
<keyword evidence="2" id="KW-1185">Reference proteome</keyword>
<organism evidence="1 2">
    <name type="scientific">Vagococcus fluvialis</name>
    <dbReference type="NCBI Taxonomy" id="2738"/>
    <lineage>
        <taxon>Bacteria</taxon>
        <taxon>Bacillati</taxon>
        <taxon>Bacillota</taxon>
        <taxon>Bacilli</taxon>
        <taxon>Lactobacillales</taxon>
        <taxon>Enterococcaceae</taxon>
        <taxon>Vagococcus</taxon>
    </lineage>
</organism>
<dbReference type="RefSeq" id="WP_114288817.1">
    <property type="nucleotide sequence ID" value="NZ_CP122523.1"/>
</dbReference>
<gene>
    <name evidence="1" type="ORF">CBF32_00845</name>
</gene>
<dbReference type="InterPro" id="IPR011990">
    <property type="entry name" value="TPR-like_helical_dom_sf"/>
</dbReference>
<dbReference type="InterPro" id="IPR010323">
    <property type="entry name" value="DUF924"/>
</dbReference>
<name>A0A369B637_9ENTE</name>
<dbReference type="GeneID" id="63145542"/>
<dbReference type="Proteomes" id="UP000288197">
    <property type="component" value="Unassembled WGS sequence"/>
</dbReference>
<dbReference type="Pfam" id="PF06041">
    <property type="entry name" value="DUF924"/>
    <property type="match status" value="1"/>
</dbReference>
<proteinExistence type="predicted"/>
<comment type="caution">
    <text evidence="1">The sequence shown here is derived from an EMBL/GenBank/DDBJ whole genome shotgun (WGS) entry which is preliminary data.</text>
</comment>
<dbReference type="SUPFAM" id="SSF48452">
    <property type="entry name" value="TPR-like"/>
    <property type="match status" value="1"/>
</dbReference>